<reference evidence="1 2" key="1">
    <citation type="submission" date="2019-01" db="EMBL/GenBank/DDBJ databases">
        <title>Complete genome of a denitifying bacterium Halomons sp. BC-M4-5.</title>
        <authorList>
            <person name="Wang L."/>
            <person name="Shao Z."/>
        </authorList>
    </citation>
    <scope>NUCLEOTIDE SEQUENCE [LARGE SCALE GENOMIC DNA]</scope>
    <source>
        <strain evidence="1 2">BC-M4-5</strain>
    </source>
</reference>
<evidence type="ECO:0000313" key="1">
    <source>
        <dbReference type="EMBL" id="QHC51771.1"/>
    </source>
</evidence>
<dbReference type="KEGG" id="htx:EKK97_22195"/>
<keyword evidence="2" id="KW-1185">Reference proteome</keyword>
<protein>
    <submittedName>
        <fullName evidence="1">Uncharacterized protein</fullName>
    </submittedName>
</protein>
<sequence length="141" mass="15683">MQKILSRKCLEDDENLLLALYPPSYDSEKGIVTKSAFKNNGTSVSRKSILSVDDILQILDFQLSKPGRRIEGYGCIMVAAVKEAAKASEELYIEVTEDPVADNEAHAEIIAFDSKDKQGLKKKIPNPVAKEICRSLKITKR</sequence>
<name>A0A6I6SR14_9GAMM</name>
<evidence type="ECO:0000313" key="2">
    <source>
        <dbReference type="Proteomes" id="UP000464013"/>
    </source>
</evidence>
<organism evidence="1 2">
    <name type="scientific">Billgrantia tianxiuensis</name>
    <dbReference type="NCBI Taxonomy" id="2497861"/>
    <lineage>
        <taxon>Bacteria</taxon>
        <taxon>Pseudomonadati</taxon>
        <taxon>Pseudomonadota</taxon>
        <taxon>Gammaproteobacteria</taxon>
        <taxon>Oceanospirillales</taxon>
        <taxon>Halomonadaceae</taxon>
        <taxon>Billgrantia</taxon>
    </lineage>
</organism>
<proteinExistence type="predicted"/>
<dbReference type="Proteomes" id="UP000464013">
    <property type="component" value="Chromosome"/>
</dbReference>
<accession>A0A6I6SR14</accession>
<dbReference type="AlphaFoldDB" id="A0A6I6SR14"/>
<gene>
    <name evidence="1" type="ORF">EKK97_22195</name>
</gene>
<dbReference type="EMBL" id="CP035042">
    <property type="protein sequence ID" value="QHC51771.1"/>
    <property type="molecule type" value="Genomic_DNA"/>
</dbReference>